<keyword evidence="1" id="KW-1133">Transmembrane helix</keyword>
<sequence>MFALEVQSLFVEHGVRNINEAGVVVFVVVVVTTNVVVVVVVGASADIFGKGVVVNSSAFVKVDESKILRIYSVSVLLSPI</sequence>
<evidence type="ECO:0000313" key="3">
    <source>
        <dbReference type="Proteomes" id="UP000828390"/>
    </source>
</evidence>
<reference evidence="2" key="2">
    <citation type="submission" date="2020-11" db="EMBL/GenBank/DDBJ databases">
        <authorList>
            <person name="McCartney M.A."/>
            <person name="Auch B."/>
            <person name="Kono T."/>
            <person name="Mallez S."/>
            <person name="Becker A."/>
            <person name="Gohl D.M."/>
            <person name="Silverstein K.A.T."/>
            <person name="Koren S."/>
            <person name="Bechman K.B."/>
            <person name="Herman A."/>
            <person name="Abrahante J.E."/>
            <person name="Garbe J."/>
        </authorList>
    </citation>
    <scope>NUCLEOTIDE SEQUENCE</scope>
    <source>
        <strain evidence="2">Duluth1</strain>
        <tissue evidence="2">Whole animal</tissue>
    </source>
</reference>
<comment type="caution">
    <text evidence="2">The sequence shown here is derived from an EMBL/GenBank/DDBJ whole genome shotgun (WGS) entry which is preliminary data.</text>
</comment>
<dbReference type="AlphaFoldDB" id="A0A9D4CRQ9"/>
<protein>
    <recommendedName>
        <fullName evidence="4">Transmembrane protein</fullName>
    </recommendedName>
</protein>
<keyword evidence="3" id="KW-1185">Reference proteome</keyword>
<evidence type="ECO:0008006" key="4">
    <source>
        <dbReference type="Google" id="ProtNLM"/>
    </source>
</evidence>
<dbReference type="EMBL" id="JAIWYP010000012">
    <property type="protein sequence ID" value="KAH3730474.1"/>
    <property type="molecule type" value="Genomic_DNA"/>
</dbReference>
<gene>
    <name evidence="2" type="ORF">DPMN_056462</name>
</gene>
<evidence type="ECO:0000256" key="1">
    <source>
        <dbReference type="SAM" id="Phobius"/>
    </source>
</evidence>
<name>A0A9D4CRQ9_DREPO</name>
<reference evidence="2" key="1">
    <citation type="journal article" date="2019" name="bioRxiv">
        <title>The Genome of the Zebra Mussel, Dreissena polymorpha: A Resource for Invasive Species Research.</title>
        <authorList>
            <person name="McCartney M.A."/>
            <person name="Auch B."/>
            <person name="Kono T."/>
            <person name="Mallez S."/>
            <person name="Zhang Y."/>
            <person name="Obille A."/>
            <person name="Becker A."/>
            <person name="Abrahante J.E."/>
            <person name="Garbe J."/>
            <person name="Badalamenti J.P."/>
            <person name="Herman A."/>
            <person name="Mangelson H."/>
            <person name="Liachko I."/>
            <person name="Sullivan S."/>
            <person name="Sone E.D."/>
            <person name="Koren S."/>
            <person name="Silverstein K.A.T."/>
            <person name="Beckman K.B."/>
            <person name="Gohl D.M."/>
        </authorList>
    </citation>
    <scope>NUCLEOTIDE SEQUENCE</scope>
    <source>
        <strain evidence="2">Duluth1</strain>
        <tissue evidence="2">Whole animal</tissue>
    </source>
</reference>
<dbReference type="Proteomes" id="UP000828390">
    <property type="component" value="Unassembled WGS sequence"/>
</dbReference>
<organism evidence="2 3">
    <name type="scientific">Dreissena polymorpha</name>
    <name type="common">Zebra mussel</name>
    <name type="synonym">Mytilus polymorpha</name>
    <dbReference type="NCBI Taxonomy" id="45954"/>
    <lineage>
        <taxon>Eukaryota</taxon>
        <taxon>Metazoa</taxon>
        <taxon>Spiralia</taxon>
        <taxon>Lophotrochozoa</taxon>
        <taxon>Mollusca</taxon>
        <taxon>Bivalvia</taxon>
        <taxon>Autobranchia</taxon>
        <taxon>Heteroconchia</taxon>
        <taxon>Euheterodonta</taxon>
        <taxon>Imparidentia</taxon>
        <taxon>Neoheterodontei</taxon>
        <taxon>Myida</taxon>
        <taxon>Dreissenoidea</taxon>
        <taxon>Dreissenidae</taxon>
        <taxon>Dreissena</taxon>
    </lineage>
</organism>
<evidence type="ECO:0000313" key="2">
    <source>
        <dbReference type="EMBL" id="KAH3730474.1"/>
    </source>
</evidence>
<accession>A0A9D4CRQ9</accession>
<proteinExistence type="predicted"/>
<keyword evidence="1" id="KW-0812">Transmembrane</keyword>
<feature type="transmembrane region" description="Helical" evidence="1">
    <location>
        <begin position="21"/>
        <end position="45"/>
    </location>
</feature>
<keyword evidence="1" id="KW-0472">Membrane</keyword>